<dbReference type="Pfam" id="PF02784">
    <property type="entry name" value="Orn_Arg_deC_N"/>
    <property type="match status" value="1"/>
</dbReference>
<keyword evidence="5" id="KW-1185">Reference proteome</keyword>
<dbReference type="NCBIfam" id="TIGR03099">
    <property type="entry name" value="dCO2ase_PEP1"/>
    <property type="match status" value="1"/>
</dbReference>
<dbReference type="Gene3D" id="3.20.20.10">
    <property type="entry name" value="Alanine racemase"/>
    <property type="match status" value="1"/>
</dbReference>
<dbReference type="InterPro" id="IPR000183">
    <property type="entry name" value="Orn/DAP/Arg_de-COase"/>
</dbReference>
<evidence type="ECO:0000256" key="1">
    <source>
        <dbReference type="ARBA" id="ARBA00001933"/>
    </source>
</evidence>
<sequence>MTILDTFTTRDGAIEIGGLPLSRLAERAGRTPFFAYDRSKLAERVALLRRWLAPDIRIHYSIKANPMPALVHCMAGLVDGFDVASAGELRVALDTGMAAEHIALAGPGKTELDVRSTVGAGATLTLESVHQLDAAARAGQALGVRPRVALRINPDFQPKTSGMRMGGGPRQFGIDAEQAPGVLAAIAQRDLDFRGFHVFWGSQCLDADTVISAQRHVAELVVRLADQANAPVAFVNMGGGFGIPYFENERALDLEPIGAAMRQWLVPLRQRLPEARLAMEFGRYLVGEAGIYVCRILDKKVSRGETFLVTDGGLHHQLAASGNFGQVLRRNYPVAIGNKSGLPATETCHIVGCLCTPLDRIADRVALASPDIGDFVVVAQSGAYGRSASPAAFLSHPEPAEILV</sequence>
<feature type="domain" description="Orn/DAP/Arg decarboxylase 2 N-terminal" evidence="3">
    <location>
        <begin position="40"/>
        <end position="286"/>
    </location>
</feature>
<organism evidence="4 5">
    <name type="scientific">Paracidovorax citrulli</name>
    <name type="common">Acidovorax citrulli</name>
    <dbReference type="NCBI Taxonomy" id="80869"/>
    <lineage>
        <taxon>Bacteria</taxon>
        <taxon>Pseudomonadati</taxon>
        <taxon>Pseudomonadota</taxon>
        <taxon>Betaproteobacteria</taxon>
        <taxon>Burkholderiales</taxon>
        <taxon>Comamonadaceae</taxon>
        <taxon>Paracidovorax</taxon>
    </lineage>
</organism>
<dbReference type="InterPro" id="IPR022657">
    <property type="entry name" value="De-COase2_CS"/>
</dbReference>
<evidence type="ECO:0000313" key="5">
    <source>
        <dbReference type="Proteomes" id="UP001242732"/>
    </source>
</evidence>
<dbReference type="EMBL" id="CP127363">
    <property type="protein sequence ID" value="WIY49990.1"/>
    <property type="molecule type" value="Genomic_DNA"/>
</dbReference>
<dbReference type="PROSITE" id="PS00879">
    <property type="entry name" value="ODR_DC_2_2"/>
    <property type="match status" value="1"/>
</dbReference>
<dbReference type="SUPFAM" id="SSF50621">
    <property type="entry name" value="Alanine racemase C-terminal domain-like"/>
    <property type="match status" value="1"/>
</dbReference>
<accession>A0ABY9AST3</accession>
<dbReference type="InterPro" id="IPR009006">
    <property type="entry name" value="Ala_racemase/Decarboxylase_C"/>
</dbReference>
<gene>
    <name evidence="4" type="ORF">QRO08_05285</name>
</gene>
<evidence type="ECO:0000313" key="4">
    <source>
        <dbReference type="EMBL" id="WIY49990.1"/>
    </source>
</evidence>
<comment type="cofactor">
    <cofactor evidence="1">
        <name>pyridoxal 5'-phosphate</name>
        <dbReference type="ChEBI" id="CHEBI:597326"/>
    </cofactor>
</comment>
<protein>
    <submittedName>
        <fullName evidence="4">Pyridoxal-dependent decarboxylase, exosortase A system-associated</fullName>
    </submittedName>
</protein>
<dbReference type="RefSeq" id="WP_011796837.1">
    <property type="nucleotide sequence ID" value="NZ_CP023687.1"/>
</dbReference>
<dbReference type="CDD" id="cd06839">
    <property type="entry name" value="PLPDE_III_Btrk_like"/>
    <property type="match status" value="1"/>
</dbReference>
<dbReference type="InterPro" id="IPR022644">
    <property type="entry name" value="De-COase2_N"/>
</dbReference>
<reference evidence="4 5" key="1">
    <citation type="submission" date="2023-06" db="EMBL/GenBank/DDBJ databases">
        <authorList>
            <person name="Ham H."/>
            <person name="Park D.S."/>
        </authorList>
    </citation>
    <scope>NUCLEOTIDE SEQUENCE [LARGE SCALE GENOMIC DNA]</scope>
    <source>
        <strain evidence="4 5">KACC 17005</strain>
    </source>
</reference>
<keyword evidence="2" id="KW-0663">Pyridoxal phosphate</keyword>
<dbReference type="PRINTS" id="PR01179">
    <property type="entry name" value="ODADCRBXLASE"/>
</dbReference>
<dbReference type="Gene3D" id="2.40.37.10">
    <property type="entry name" value="Lyase, Ornithine Decarboxylase, Chain A, domain 1"/>
    <property type="match status" value="1"/>
</dbReference>
<dbReference type="InterPro" id="IPR029066">
    <property type="entry name" value="PLP-binding_barrel"/>
</dbReference>
<dbReference type="Proteomes" id="UP001242732">
    <property type="component" value="Chromosome"/>
</dbReference>
<dbReference type="PANTHER" id="PTHR43727:SF2">
    <property type="entry name" value="GROUP IV DECARBOXYLASE"/>
    <property type="match status" value="1"/>
</dbReference>
<proteinExistence type="predicted"/>
<dbReference type="SUPFAM" id="SSF51419">
    <property type="entry name" value="PLP-binding barrel"/>
    <property type="match status" value="1"/>
</dbReference>
<dbReference type="InterPro" id="IPR017530">
    <property type="entry name" value="DCO2ase_PEP1"/>
</dbReference>
<evidence type="ECO:0000256" key="2">
    <source>
        <dbReference type="ARBA" id="ARBA00022898"/>
    </source>
</evidence>
<evidence type="ECO:0000259" key="3">
    <source>
        <dbReference type="Pfam" id="PF02784"/>
    </source>
</evidence>
<dbReference type="PANTHER" id="PTHR43727">
    <property type="entry name" value="DIAMINOPIMELATE DECARBOXYLASE"/>
    <property type="match status" value="1"/>
</dbReference>
<name>A0ABY9AST3_PARCI</name>